<evidence type="ECO:0000259" key="9">
    <source>
        <dbReference type="Pfam" id="PF03446"/>
    </source>
</evidence>
<dbReference type="PANTHER" id="PTHR22981:SF81">
    <property type="entry name" value="DEHYDROGENASE, PUTATIVE-RELATED"/>
    <property type="match status" value="1"/>
</dbReference>
<dbReference type="EC" id="1.1.1.31" evidence="3"/>
<feature type="region of interest" description="Disordered" evidence="8">
    <location>
        <begin position="553"/>
        <end position="660"/>
    </location>
</feature>
<evidence type="ECO:0000256" key="8">
    <source>
        <dbReference type="SAM" id="MobiDB-lite"/>
    </source>
</evidence>
<gene>
    <name evidence="11" type="ORF">BT96DRAFT_968969</name>
</gene>
<sequence length="660" mass="71071">MSASVSRAMTSFQSEAFLLNTMSTDLPKRFGWVGLGAMGFPMASQLIKKLPTSCELFIYDLDAAVLQNFIEANASSDGPAITIVSSPKEAAEHSECFISIVPEGSHVKSVYMAPERGALAADTAGKLFIDCSTIDPATSLEVGRAVAVSHSTNPPLFFDAPVSGGTAGAKKGILTFMVGAAADDPKFPLLECIFSFMGGPSLGLAAKLSNNYLSGMIALATSEAMNLGMRLGVDPKVLSDCFKSSSGGSWVNSTCNPVPGVCPDAVTSKGYEGGFKVQLMKKDISLAVQAAQEVDAKLVLAHAGLGAYIAAAEDPNCRDKDSRVVYRWQDCFLLEKNKICVRRYFNSMEGGLALALWPWLPGLWFASIYRMATRKMKDKNNGCSSAFIVNGHWSIKEVGPLSIVYNAFRQKSDAVVVGAPQTPPTKSFFRGSLRGRSGSKVKPADSQKGSSPSKRRIKASDISLVMDISAENSLELGDDISQYHSDARENAEDDRSYSPPLVIDKELVDQFPLPPVVHAYSSPDVRIPVPSDFYSGEALLPPPHPRVQKYLTERKAHGSLRRQPLARSSSVTSYSRPTPSAYSALFQDNSVSTPSLPPAPRSDSLRSYQGHGRRPYNSQNTNHSSPHLVEVAHRPLLPPKSHSGRSATGVGPRTRRDSSK</sequence>
<dbReference type="EMBL" id="ML769383">
    <property type="protein sequence ID" value="KAE9411566.1"/>
    <property type="molecule type" value="Genomic_DNA"/>
</dbReference>
<dbReference type="SUPFAM" id="SSF51735">
    <property type="entry name" value="NAD(P)-binding Rossmann-fold domains"/>
    <property type="match status" value="1"/>
</dbReference>
<dbReference type="InterPro" id="IPR013328">
    <property type="entry name" value="6PGD_dom2"/>
</dbReference>
<evidence type="ECO:0000256" key="7">
    <source>
        <dbReference type="ARBA" id="ARBA00049197"/>
    </source>
</evidence>
<dbReference type="GO" id="GO:0051287">
    <property type="term" value="F:NAD binding"/>
    <property type="evidence" value="ECO:0007669"/>
    <property type="project" value="InterPro"/>
</dbReference>
<dbReference type="InterPro" id="IPR006115">
    <property type="entry name" value="6PGDH_NADP-bd"/>
</dbReference>
<feature type="domain" description="3-hydroxyisobutyrate dehydrogenase-like NAD-binding" evidence="10">
    <location>
        <begin position="203"/>
        <end position="324"/>
    </location>
</feature>
<name>A0A6A4IM47_9AGAR</name>
<dbReference type="Proteomes" id="UP000799118">
    <property type="component" value="Unassembled WGS sequence"/>
</dbReference>
<feature type="compositionally biased region" description="Polar residues" evidence="8">
    <location>
        <begin position="616"/>
        <end position="625"/>
    </location>
</feature>
<organism evidence="11 12">
    <name type="scientific">Gymnopus androsaceus JB14</name>
    <dbReference type="NCBI Taxonomy" id="1447944"/>
    <lineage>
        <taxon>Eukaryota</taxon>
        <taxon>Fungi</taxon>
        <taxon>Dikarya</taxon>
        <taxon>Basidiomycota</taxon>
        <taxon>Agaricomycotina</taxon>
        <taxon>Agaricomycetes</taxon>
        <taxon>Agaricomycetidae</taxon>
        <taxon>Agaricales</taxon>
        <taxon>Marasmiineae</taxon>
        <taxon>Omphalotaceae</taxon>
        <taxon>Gymnopus</taxon>
    </lineage>
</organism>
<dbReference type="InterPro" id="IPR008927">
    <property type="entry name" value="6-PGluconate_DH-like_C_sf"/>
</dbReference>
<evidence type="ECO:0000256" key="6">
    <source>
        <dbReference type="ARBA" id="ARBA00023027"/>
    </source>
</evidence>
<dbReference type="InterPro" id="IPR029154">
    <property type="entry name" value="HIBADH-like_NADP-bd"/>
</dbReference>
<dbReference type="InterPro" id="IPR036291">
    <property type="entry name" value="NAD(P)-bd_dom_sf"/>
</dbReference>
<dbReference type="SUPFAM" id="SSF48179">
    <property type="entry name" value="6-phosphogluconate dehydrogenase C-terminal domain-like"/>
    <property type="match status" value="1"/>
</dbReference>
<feature type="domain" description="6-phosphogluconate dehydrogenase NADP-binding" evidence="9">
    <location>
        <begin position="30"/>
        <end position="198"/>
    </location>
</feature>
<keyword evidence="4" id="KW-0101">Branched-chain amino acid catabolism</keyword>
<comment type="pathway">
    <text evidence="1">Amino-acid degradation; L-valine degradation.</text>
</comment>
<evidence type="ECO:0000256" key="2">
    <source>
        <dbReference type="ARBA" id="ARBA00006013"/>
    </source>
</evidence>
<keyword evidence="5" id="KW-0560">Oxidoreductase</keyword>
<feature type="region of interest" description="Disordered" evidence="8">
    <location>
        <begin position="426"/>
        <end position="457"/>
    </location>
</feature>
<accession>A0A6A4IM47</accession>
<evidence type="ECO:0000256" key="3">
    <source>
        <dbReference type="ARBA" id="ARBA00012991"/>
    </source>
</evidence>
<keyword evidence="12" id="KW-1185">Reference proteome</keyword>
<evidence type="ECO:0000256" key="4">
    <source>
        <dbReference type="ARBA" id="ARBA00022456"/>
    </source>
</evidence>
<dbReference type="GO" id="GO:0006574">
    <property type="term" value="P:L-valine catabolic process"/>
    <property type="evidence" value="ECO:0007669"/>
    <property type="project" value="TreeGrafter"/>
</dbReference>
<evidence type="ECO:0000313" key="12">
    <source>
        <dbReference type="Proteomes" id="UP000799118"/>
    </source>
</evidence>
<dbReference type="GO" id="GO:0008442">
    <property type="term" value="F:3-hydroxyisobutyrate dehydrogenase activity"/>
    <property type="evidence" value="ECO:0007669"/>
    <property type="project" value="UniProtKB-EC"/>
</dbReference>
<protein>
    <recommendedName>
        <fullName evidence="3">3-hydroxyisobutyrate dehydrogenase</fullName>
        <ecNumber evidence="3">1.1.1.31</ecNumber>
    </recommendedName>
</protein>
<dbReference type="GO" id="GO:0050661">
    <property type="term" value="F:NADP binding"/>
    <property type="evidence" value="ECO:0007669"/>
    <property type="project" value="InterPro"/>
</dbReference>
<dbReference type="OrthoDB" id="435038at2759"/>
<dbReference type="AlphaFoldDB" id="A0A6A4IM47"/>
<dbReference type="Pfam" id="PF03446">
    <property type="entry name" value="NAD_binding_2"/>
    <property type="match status" value="1"/>
</dbReference>
<reference evidence="11" key="1">
    <citation type="journal article" date="2019" name="Environ. Microbiol.">
        <title>Fungal ecological strategies reflected in gene transcription - a case study of two litter decomposers.</title>
        <authorList>
            <person name="Barbi F."/>
            <person name="Kohler A."/>
            <person name="Barry K."/>
            <person name="Baskaran P."/>
            <person name="Daum C."/>
            <person name="Fauchery L."/>
            <person name="Ihrmark K."/>
            <person name="Kuo A."/>
            <person name="LaButti K."/>
            <person name="Lipzen A."/>
            <person name="Morin E."/>
            <person name="Grigoriev I.V."/>
            <person name="Henrissat B."/>
            <person name="Lindahl B."/>
            <person name="Martin F."/>
        </authorList>
    </citation>
    <scope>NUCLEOTIDE SEQUENCE</scope>
    <source>
        <strain evidence="11">JB14</strain>
    </source>
</reference>
<proteinExistence type="inferred from homology"/>
<feature type="compositionally biased region" description="Polar residues" evidence="8">
    <location>
        <begin position="566"/>
        <end position="594"/>
    </location>
</feature>
<dbReference type="Gene3D" id="1.10.1040.10">
    <property type="entry name" value="N-(1-d-carboxylethyl)-l-norvaline Dehydrogenase, domain 2"/>
    <property type="match status" value="1"/>
</dbReference>
<evidence type="ECO:0000259" key="10">
    <source>
        <dbReference type="Pfam" id="PF14833"/>
    </source>
</evidence>
<evidence type="ECO:0000256" key="5">
    <source>
        <dbReference type="ARBA" id="ARBA00023002"/>
    </source>
</evidence>
<evidence type="ECO:0000313" key="11">
    <source>
        <dbReference type="EMBL" id="KAE9411566.1"/>
    </source>
</evidence>
<comment type="similarity">
    <text evidence="2">Belongs to the HIBADH-related family. 3-hydroxyisobutyrate dehydrogenase subfamily.</text>
</comment>
<dbReference type="PANTHER" id="PTHR22981">
    <property type="entry name" value="3-HYDROXYISOBUTYRATE DEHYDROGENASE-RELATED"/>
    <property type="match status" value="1"/>
</dbReference>
<dbReference type="FunFam" id="1.10.1040.10:FF:000006">
    <property type="entry name" value="3-hydroxyisobutyrate dehydrogenase"/>
    <property type="match status" value="1"/>
</dbReference>
<evidence type="ECO:0000256" key="1">
    <source>
        <dbReference type="ARBA" id="ARBA00005109"/>
    </source>
</evidence>
<comment type="catalytic activity">
    <reaction evidence="7">
        <text>3-hydroxy-2-methylpropanoate + NAD(+) = 2-methyl-3-oxopropanoate + NADH + H(+)</text>
        <dbReference type="Rhea" id="RHEA:17681"/>
        <dbReference type="ChEBI" id="CHEBI:11805"/>
        <dbReference type="ChEBI" id="CHEBI:15378"/>
        <dbReference type="ChEBI" id="CHEBI:57540"/>
        <dbReference type="ChEBI" id="CHEBI:57700"/>
        <dbReference type="ChEBI" id="CHEBI:57945"/>
        <dbReference type="EC" id="1.1.1.31"/>
    </reaction>
</comment>
<dbReference type="Pfam" id="PF14833">
    <property type="entry name" value="NAD_binding_11"/>
    <property type="match status" value="1"/>
</dbReference>
<dbReference type="GO" id="GO:0005739">
    <property type="term" value="C:mitochondrion"/>
    <property type="evidence" value="ECO:0007669"/>
    <property type="project" value="TreeGrafter"/>
</dbReference>
<dbReference type="Gene3D" id="3.40.50.720">
    <property type="entry name" value="NAD(P)-binding Rossmann-like Domain"/>
    <property type="match status" value="1"/>
</dbReference>
<keyword evidence="6" id="KW-0520">NAD</keyword>